<keyword evidence="2" id="KW-1185">Reference proteome</keyword>
<dbReference type="eggNOG" id="ENOG5032QWY">
    <property type="taxonomic scope" value="Bacteria"/>
</dbReference>
<dbReference type="InParanoid" id="M7XHQ5"/>
<accession>M7XHQ5</accession>
<name>M7XHQ5_9BACT</name>
<dbReference type="AlphaFoldDB" id="M7XHQ5"/>
<reference evidence="1" key="1">
    <citation type="submission" date="2013-01" db="EMBL/GenBank/DDBJ databases">
        <title>Genome assembly of Mariniradius saccharolyticus AK6.</title>
        <authorList>
            <person name="Vaidya B."/>
            <person name="Khatri I."/>
            <person name="Tanuku N.R.S."/>
            <person name="Subramanian S."/>
            <person name="Pinnaka A."/>
        </authorList>
    </citation>
    <scope>NUCLEOTIDE SEQUENCE [LARGE SCALE GENOMIC DNA]</scope>
    <source>
        <strain evidence="1">AK6</strain>
    </source>
</reference>
<dbReference type="STRING" id="1239962.C943_03904"/>
<organism evidence="1 2">
    <name type="scientific">Mariniradius saccharolyticus AK6</name>
    <dbReference type="NCBI Taxonomy" id="1239962"/>
    <lineage>
        <taxon>Bacteria</taxon>
        <taxon>Pseudomonadati</taxon>
        <taxon>Bacteroidota</taxon>
        <taxon>Cytophagia</taxon>
        <taxon>Cytophagales</taxon>
        <taxon>Cyclobacteriaceae</taxon>
        <taxon>Mariniradius</taxon>
    </lineage>
</organism>
<dbReference type="Proteomes" id="UP000010953">
    <property type="component" value="Unassembled WGS sequence"/>
</dbReference>
<protein>
    <submittedName>
        <fullName evidence="1">Uncharacterized protein</fullName>
    </submittedName>
</protein>
<comment type="caution">
    <text evidence="1">The sequence shown here is derived from an EMBL/GenBank/DDBJ whole genome shotgun (WGS) entry which is preliminary data.</text>
</comment>
<sequence length="247" mass="27904">MEQLFTAFNSGTLSGNNPYIMKDAIRNSPHSRFFVLLLLVFFSAHYQAIAQATAPKVPTPVEFMAGNNRLFFQMVVKRKFSPNSKFGFLNVSSFSTSYDNEREELDLVAPVLINYTLYKGFGLVAGTTINNRVGFSPLVGAQHSFTNQKWVAVTIASLFLNSSRNVELFGIYEFKPQLTPKTNLYTRVQFMYIHNTAQNFHARSFLQLRAGVKKDALNFGLGANLDQYGPEKDFKPNYGLFVGWAFL</sequence>
<evidence type="ECO:0000313" key="1">
    <source>
        <dbReference type="EMBL" id="EMS34088.1"/>
    </source>
</evidence>
<dbReference type="EMBL" id="AMZY02000007">
    <property type="protein sequence ID" value="EMS34088.1"/>
    <property type="molecule type" value="Genomic_DNA"/>
</dbReference>
<evidence type="ECO:0000313" key="2">
    <source>
        <dbReference type="Proteomes" id="UP000010953"/>
    </source>
</evidence>
<proteinExistence type="predicted"/>
<gene>
    <name evidence="1" type="ORF">C943_03904</name>
</gene>